<dbReference type="EMBL" id="LNIX01000010">
    <property type="protein sequence ID" value="OXA49279.1"/>
    <property type="molecule type" value="Genomic_DNA"/>
</dbReference>
<feature type="domain" description="Protein kinase" evidence="11">
    <location>
        <begin position="12"/>
        <end position="306"/>
    </location>
</feature>
<evidence type="ECO:0000256" key="9">
    <source>
        <dbReference type="ARBA" id="ARBA00048659"/>
    </source>
</evidence>
<keyword evidence="3" id="KW-0808">Transferase</keyword>
<dbReference type="InterPro" id="IPR050339">
    <property type="entry name" value="CC_SR_Kinase"/>
</dbReference>
<dbReference type="GO" id="GO:0005737">
    <property type="term" value="C:cytoplasm"/>
    <property type="evidence" value="ECO:0007669"/>
    <property type="project" value="TreeGrafter"/>
</dbReference>
<name>A0A226DVM3_FOLCA</name>
<keyword evidence="7" id="KW-0652">Protein synthesis inhibitor</keyword>
<dbReference type="InterPro" id="IPR011009">
    <property type="entry name" value="Kinase-like_dom_sf"/>
</dbReference>
<comment type="caution">
    <text evidence="12">The sequence shown here is derived from an EMBL/GenBank/DDBJ whole genome shotgun (WGS) entry which is preliminary data.</text>
</comment>
<accession>A0A226DVM3</accession>
<dbReference type="AlphaFoldDB" id="A0A226DVM3"/>
<protein>
    <recommendedName>
        <fullName evidence="1">non-specific serine/threonine protein kinase</fullName>
        <ecNumber evidence="1">2.7.11.1</ecNumber>
    </recommendedName>
</protein>
<evidence type="ECO:0000256" key="2">
    <source>
        <dbReference type="ARBA" id="ARBA00022527"/>
    </source>
</evidence>
<dbReference type="InterPro" id="IPR008271">
    <property type="entry name" value="Ser/Thr_kinase_AS"/>
</dbReference>
<evidence type="ECO:0000259" key="11">
    <source>
        <dbReference type="PROSITE" id="PS50011"/>
    </source>
</evidence>
<dbReference type="GO" id="GO:0017148">
    <property type="term" value="P:negative regulation of translation"/>
    <property type="evidence" value="ECO:0007669"/>
    <property type="project" value="UniProtKB-KW"/>
</dbReference>
<dbReference type="PANTHER" id="PTHR11042">
    <property type="entry name" value="EUKARYOTIC TRANSLATION INITIATION FACTOR 2-ALPHA KINASE EIF2-ALPHA KINASE -RELATED"/>
    <property type="match status" value="1"/>
</dbReference>
<proteinExistence type="inferred from homology"/>
<dbReference type="PANTHER" id="PTHR11042:SF160">
    <property type="entry name" value="EUKARYOTIC TRANSLATION INITIATION FACTOR 2-ALPHA KINASE 1"/>
    <property type="match status" value="1"/>
</dbReference>
<dbReference type="GO" id="GO:0005524">
    <property type="term" value="F:ATP binding"/>
    <property type="evidence" value="ECO:0007669"/>
    <property type="project" value="UniProtKB-KW"/>
</dbReference>
<dbReference type="EC" id="2.7.11.1" evidence="1"/>
<gene>
    <name evidence="12" type="ORF">Fcan01_15948</name>
</gene>
<keyword evidence="4" id="KW-0547">Nucleotide-binding</keyword>
<evidence type="ECO:0000313" key="13">
    <source>
        <dbReference type="Proteomes" id="UP000198287"/>
    </source>
</evidence>
<dbReference type="Pfam" id="PF00069">
    <property type="entry name" value="Pkinase"/>
    <property type="match status" value="1"/>
</dbReference>
<evidence type="ECO:0000313" key="12">
    <source>
        <dbReference type="EMBL" id="OXA49279.1"/>
    </source>
</evidence>
<comment type="catalytic activity">
    <reaction evidence="10">
        <text>L-seryl-[protein] + ATP = O-phospho-L-seryl-[protein] + ADP + H(+)</text>
        <dbReference type="Rhea" id="RHEA:17989"/>
        <dbReference type="Rhea" id="RHEA-COMP:9863"/>
        <dbReference type="Rhea" id="RHEA-COMP:11604"/>
        <dbReference type="ChEBI" id="CHEBI:15378"/>
        <dbReference type="ChEBI" id="CHEBI:29999"/>
        <dbReference type="ChEBI" id="CHEBI:30616"/>
        <dbReference type="ChEBI" id="CHEBI:83421"/>
        <dbReference type="ChEBI" id="CHEBI:456216"/>
        <dbReference type="EC" id="2.7.11.1"/>
    </reaction>
    <physiologicalReaction direction="left-to-right" evidence="10">
        <dbReference type="Rhea" id="RHEA:17990"/>
    </physiologicalReaction>
</comment>
<evidence type="ECO:0000256" key="6">
    <source>
        <dbReference type="ARBA" id="ARBA00022840"/>
    </source>
</evidence>
<keyword evidence="2" id="KW-0723">Serine/threonine-protein kinase</keyword>
<dbReference type="SUPFAM" id="SSF51126">
    <property type="entry name" value="Pectin lyase-like"/>
    <property type="match status" value="1"/>
</dbReference>
<dbReference type="STRING" id="158441.A0A226DVM3"/>
<dbReference type="GO" id="GO:0005634">
    <property type="term" value="C:nucleus"/>
    <property type="evidence" value="ECO:0007669"/>
    <property type="project" value="TreeGrafter"/>
</dbReference>
<evidence type="ECO:0000256" key="7">
    <source>
        <dbReference type="ARBA" id="ARBA00023193"/>
    </source>
</evidence>
<dbReference type="InterPro" id="IPR000719">
    <property type="entry name" value="Prot_kinase_dom"/>
</dbReference>
<keyword evidence="5 12" id="KW-0418">Kinase</keyword>
<dbReference type="Gene3D" id="1.10.510.10">
    <property type="entry name" value="Transferase(Phosphotransferase) domain 1"/>
    <property type="match status" value="1"/>
</dbReference>
<dbReference type="PROSITE" id="PS00108">
    <property type="entry name" value="PROTEIN_KINASE_ST"/>
    <property type="match status" value="1"/>
</dbReference>
<evidence type="ECO:0000256" key="1">
    <source>
        <dbReference type="ARBA" id="ARBA00012513"/>
    </source>
</evidence>
<dbReference type="Proteomes" id="UP000198287">
    <property type="component" value="Unassembled WGS sequence"/>
</dbReference>
<evidence type="ECO:0000256" key="4">
    <source>
        <dbReference type="ARBA" id="ARBA00022741"/>
    </source>
</evidence>
<evidence type="ECO:0000256" key="3">
    <source>
        <dbReference type="ARBA" id="ARBA00022679"/>
    </source>
</evidence>
<dbReference type="PROSITE" id="PS50011">
    <property type="entry name" value="PROTEIN_KINASE_DOM"/>
    <property type="match status" value="1"/>
</dbReference>
<dbReference type="SUPFAM" id="SSF56112">
    <property type="entry name" value="Protein kinase-like (PK-like)"/>
    <property type="match status" value="1"/>
</dbReference>
<evidence type="ECO:0000256" key="5">
    <source>
        <dbReference type="ARBA" id="ARBA00022777"/>
    </source>
</evidence>
<comment type="similarity">
    <text evidence="8">Belongs to the protein kinase superfamily. Ser/Thr protein kinase family. GCN2 subfamily.</text>
</comment>
<dbReference type="SMART" id="SM00220">
    <property type="entry name" value="S_TKc"/>
    <property type="match status" value="1"/>
</dbReference>
<keyword evidence="13" id="KW-1185">Reference proteome</keyword>
<evidence type="ECO:0000256" key="8">
    <source>
        <dbReference type="ARBA" id="ARBA00037982"/>
    </source>
</evidence>
<comment type="catalytic activity">
    <reaction evidence="9">
        <text>L-threonyl-[protein] + ATP = O-phospho-L-threonyl-[protein] + ADP + H(+)</text>
        <dbReference type="Rhea" id="RHEA:46608"/>
        <dbReference type="Rhea" id="RHEA-COMP:11060"/>
        <dbReference type="Rhea" id="RHEA-COMP:11605"/>
        <dbReference type="ChEBI" id="CHEBI:15378"/>
        <dbReference type="ChEBI" id="CHEBI:30013"/>
        <dbReference type="ChEBI" id="CHEBI:30616"/>
        <dbReference type="ChEBI" id="CHEBI:61977"/>
        <dbReference type="ChEBI" id="CHEBI:456216"/>
        <dbReference type="EC" id="2.7.11.1"/>
    </reaction>
    <physiologicalReaction direction="left-to-right" evidence="9">
        <dbReference type="Rhea" id="RHEA:46609"/>
    </physiologicalReaction>
</comment>
<dbReference type="GO" id="GO:0004694">
    <property type="term" value="F:eukaryotic translation initiation factor 2alpha kinase activity"/>
    <property type="evidence" value="ECO:0007669"/>
    <property type="project" value="TreeGrafter"/>
</dbReference>
<reference evidence="12 13" key="1">
    <citation type="submission" date="2015-12" db="EMBL/GenBank/DDBJ databases">
        <title>The genome of Folsomia candida.</title>
        <authorList>
            <person name="Faddeeva A."/>
            <person name="Derks M.F."/>
            <person name="Anvar Y."/>
            <person name="Smit S."/>
            <person name="Van Straalen N."/>
            <person name="Roelofs D."/>
        </authorList>
    </citation>
    <scope>NUCLEOTIDE SEQUENCE [LARGE SCALE GENOMIC DNA]</scope>
    <source>
        <strain evidence="12 13">VU population</strain>
        <tissue evidence="12">Whole body</tissue>
    </source>
</reference>
<organism evidence="12 13">
    <name type="scientific">Folsomia candida</name>
    <name type="common">Springtail</name>
    <dbReference type="NCBI Taxonomy" id="158441"/>
    <lineage>
        <taxon>Eukaryota</taxon>
        <taxon>Metazoa</taxon>
        <taxon>Ecdysozoa</taxon>
        <taxon>Arthropoda</taxon>
        <taxon>Hexapoda</taxon>
        <taxon>Collembola</taxon>
        <taxon>Entomobryomorpha</taxon>
        <taxon>Isotomoidea</taxon>
        <taxon>Isotomidae</taxon>
        <taxon>Proisotominae</taxon>
        <taxon>Folsomia</taxon>
    </lineage>
</organism>
<keyword evidence="6" id="KW-0067">ATP-binding</keyword>
<dbReference type="Gene3D" id="3.30.200.20">
    <property type="entry name" value="Phosphorylase Kinase, domain 1"/>
    <property type="match status" value="1"/>
</dbReference>
<dbReference type="OrthoDB" id="1405469at2759"/>
<dbReference type="Gene3D" id="2.160.20.10">
    <property type="entry name" value="Single-stranded right-handed beta-helix, Pectin lyase-like"/>
    <property type="match status" value="1"/>
</dbReference>
<dbReference type="InterPro" id="IPR011050">
    <property type="entry name" value="Pectin_lyase_fold/virulence"/>
</dbReference>
<dbReference type="InterPro" id="IPR012334">
    <property type="entry name" value="Pectin_lyas_fold"/>
</dbReference>
<evidence type="ECO:0000256" key="10">
    <source>
        <dbReference type="ARBA" id="ARBA00048977"/>
    </source>
</evidence>
<sequence length="568" mass="63690">MASTRDFLDTVKTYESFLGYGSFGFVLKSKHRDGTYSCVKFIYPTDNDKLKLQNERESRLITQLCHTNIVAVRNSVCNKYLSRDQLKRIFSPCPKIIEAGWQDTPEKIKELGWTCIQMELCGENLASWLRHPETKMDSILIQLKQIEIIKDLISGLKFLHNNKIIHRDLKPANIMFTSDKYRLPVQIGDFGQSRTARGPNDPTLTSSAIGTPAYTSPEVRTGKYSYQSDIFSLGLIIWEIVALIKPEIKGNLFDRLVNDGETDLVKEDHPLIGSLAKELVIKATKKNPEQRYQTLNGVDKIFDKLISVKTREGVLLTCRNGEDLRLCLAYAGPNSTIILEEGIYQGEFRLRQDSITILGKGVDKTRILPSICFNISGKDCLISNFSILLPTTLADRVTIGINISGDRCKLSKINVVNAVSGIRIDGSDIKVDDVKFTNTNNLLTIYQHYSDDIRFTFLPKDEVDTGGIYFEGGNNHTLEDFIYTRSSVELEWDLEIHSTNTIVKNCTCYNVVVTGEGTVLNNVEGKNSIIIVGNPENIQLVNCNSKNLKAIGKVTMLGCSFDGVNKKA</sequence>